<dbReference type="AlphaFoldDB" id="A0A177APW7"/>
<keyword evidence="2" id="KW-1185">Reference proteome</keyword>
<gene>
    <name evidence="1" type="ORF">A3Q56_08720</name>
</gene>
<reference evidence="1 2" key="1">
    <citation type="submission" date="2016-04" db="EMBL/GenBank/DDBJ databases">
        <title>The genome of Intoshia linei affirms orthonectids as highly simplified spiralians.</title>
        <authorList>
            <person name="Mikhailov K.V."/>
            <person name="Slusarev G.S."/>
            <person name="Nikitin M.A."/>
            <person name="Logacheva M.D."/>
            <person name="Penin A."/>
            <person name="Aleoshin V."/>
            <person name="Panchin Y.V."/>
        </authorList>
    </citation>
    <scope>NUCLEOTIDE SEQUENCE [LARGE SCALE GENOMIC DNA]</scope>
    <source>
        <strain evidence="1">Intl2013</strain>
        <tissue evidence="1">Whole animal</tissue>
    </source>
</reference>
<accession>A0A177APW7</accession>
<comment type="caution">
    <text evidence="1">The sequence shown here is derived from an EMBL/GenBank/DDBJ whole genome shotgun (WGS) entry which is preliminary data.</text>
</comment>
<protein>
    <recommendedName>
        <fullName evidence="3">Integrase zinc-binding domain-containing protein</fullName>
    </recommendedName>
</protein>
<organism evidence="1 2">
    <name type="scientific">Intoshia linei</name>
    <dbReference type="NCBI Taxonomy" id="1819745"/>
    <lineage>
        <taxon>Eukaryota</taxon>
        <taxon>Metazoa</taxon>
        <taxon>Spiralia</taxon>
        <taxon>Lophotrochozoa</taxon>
        <taxon>Mesozoa</taxon>
        <taxon>Orthonectida</taxon>
        <taxon>Rhopaluridae</taxon>
        <taxon>Intoshia</taxon>
    </lineage>
</organism>
<dbReference type="Proteomes" id="UP000078046">
    <property type="component" value="Unassembled WGS sequence"/>
</dbReference>
<evidence type="ECO:0008006" key="3">
    <source>
        <dbReference type="Google" id="ProtNLM"/>
    </source>
</evidence>
<evidence type="ECO:0000313" key="1">
    <source>
        <dbReference type="EMBL" id="OAF63572.1"/>
    </source>
</evidence>
<sequence>MFEAISNSTKLPESHIYKNIINNAIVYTNKKGKRLLVPESKKSEIIKLFHSSNLSTHPGIQGTFTRFQIISTGQTFLKTYMILYLNAIDATQLSLAEGTQHTPTTYLN</sequence>
<name>A0A177APW7_9BILA</name>
<dbReference type="EMBL" id="LWCA01003158">
    <property type="protein sequence ID" value="OAF63572.1"/>
    <property type="molecule type" value="Genomic_DNA"/>
</dbReference>
<dbReference type="Gene3D" id="1.10.340.70">
    <property type="match status" value="1"/>
</dbReference>
<evidence type="ECO:0000313" key="2">
    <source>
        <dbReference type="Proteomes" id="UP000078046"/>
    </source>
</evidence>
<proteinExistence type="predicted"/>